<protein>
    <recommendedName>
        <fullName evidence="3">Zn-ribbon-containing protein</fullName>
    </recommendedName>
</protein>
<dbReference type="PIRSF" id="PIRSF029037">
    <property type="entry name" value="UCP029037_Zn_ribbon"/>
    <property type="match status" value="1"/>
</dbReference>
<keyword evidence="2" id="KW-1185">Reference proteome</keyword>
<name>A0A1J4QET5_9GAMM</name>
<comment type="caution">
    <text evidence="1">The sequence shown here is derived from an EMBL/GenBank/DDBJ whole genome shotgun (WGS) entry which is preliminary data.</text>
</comment>
<evidence type="ECO:0008006" key="3">
    <source>
        <dbReference type="Google" id="ProtNLM"/>
    </source>
</evidence>
<dbReference type="Proteomes" id="UP000243073">
    <property type="component" value="Unassembled WGS sequence"/>
</dbReference>
<dbReference type="EMBL" id="MDKE01000033">
    <property type="protein sequence ID" value="OIN07645.1"/>
    <property type="molecule type" value="Genomic_DNA"/>
</dbReference>
<dbReference type="RefSeq" id="WP_071473264.1">
    <property type="nucleotide sequence ID" value="NZ_MDKE01000033.1"/>
</dbReference>
<accession>A0A1J4QET5</accession>
<sequence>MWVCELSFDCYQDIELADAEPAIRQYLDALRYNGQILGREFPTAMHQGWLGSRVVCPEKDSLHPRNHSRQVTLAIEQLHKVGLTSPKVQVRGQDLNSDTTDPCDERRWQLLYTSYLHTCSPLRCGDHFTPVPLYRIPPVANGDFKQVLKWQEDWEACDQLQMNGSILEHGAVTELSEHDSRLTRRGRDLAKRIEYLTKIPTFYYLYRVGGDSLEAELNRPCPGCGEDWRLAEPVHDIFDFVCEPCRLISNLSWDFKN</sequence>
<dbReference type="STRING" id="1414654.BFR47_03255"/>
<proteinExistence type="predicted"/>
<dbReference type="InterPro" id="IPR016908">
    <property type="entry name" value="UCP029037"/>
</dbReference>
<dbReference type="AlphaFoldDB" id="A0A1J4QET5"/>
<gene>
    <name evidence="1" type="ORF">BFR47_03255</name>
</gene>
<organism evidence="1 2">
    <name type="scientific">Oceanisphaera psychrotolerans</name>
    <dbReference type="NCBI Taxonomy" id="1414654"/>
    <lineage>
        <taxon>Bacteria</taxon>
        <taxon>Pseudomonadati</taxon>
        <taxon>Pseudomonadota</taxon>
        <taxon>Gammaproteobacteria</taxon>
        <taxon>Aeromonadales</taxon>
        <taxon>Aeromonadaceae</taxon>
        <taxon>Oceanisphaera</taxon>
    </lineage>
</organism>
<evidence type="ECO:0000313" key="2">
    <source>
        <dbReference type="Proteomes" id="UP000243073"/>
    </source>
</evidence>
<reference evidence="1 2" key="1">
    <citation type="submission" date="2016-07" db="EMBL/GenBank/DDBJ databases">
        <title>Draft Genome Sequence of Oceanisphaera psychrotolerans, isolated from coastal sediment samples.</title>
        <authorList>
            <person name="Zhuo S."/>
            <person name="Ruan Z."/>
        </authorList>
    </citation>
    <scope>NUCLEOTIDE SEQUENCE [LARGE SCALE GENOMIC DNA]</scope>
    <source>
        <strain evidence="1 2">LAM-WHM-ZC</strain>
    </source>
</reference>
<dbReference type="Pfam" id="PF10071">
    <property type="entry name" value="DUF2310"/>
    <property type="match status" value="1"/>
</dbReference>
<evidence type="ECO:0000313" key="1">
    <source>
        <dbReference type="EMBL" id="OIN07645.1"/>
    </source>
</evidence>
<dbReference type="OrthoDB" id="5589102at2"/>